<dbReference type="GO" id="GO:0006260">
    <property type="term" value="P:DNA replication"/>
    <property type="evidence" value="ECO:0007669"/>
    <property type="project" value="UniProtKB-KW"/>
</dbReference>
<dbReference type="InterPro" id="IPR004593">
    <property type="entry name" value="SbcD"/>
</dbReference>
<organism evidence="10 11">
    <name type="scientific">Phytopseudomonas punonensis</name>
    <dbReference type="NCBI Taxonomy" id="1220495"/>
    <lineage>
        <taxon>Bacteria</taxon>
        <taxon>Pseudomonadati</taxon>
        <taxon>Pseudomonadota</taxon>
        <taxon>Gammaproteobacteria</taxon>
        <taxon>Pseudomonadales</taxon>
        <taxon>Pseudomonadaceae</taxon>
        <taxon>Phytopseudomonas</taxon>
    </lineage>
</organism>
<dbReference type="Gene3D" id="3.60.21.10">
    <property type="match status" value="1"/>
</dbReference>
<dbReference type="Proteomes" id="UP000184305">
    <property type="component" value="Unassembled WGS sequence"/>
</dbReference>
<proteinExistence type="inferred from homology"/>
<dbReference type="InterPro" id="IPR041796">
    <property type="entry name" value="Mre11_N"/>
</dbReference>
<dbReference type="GO" id="GO:0008408">
    <property type="term" value="F:3'-5' exonuclease activity"/>
    <property type="evidence" value="ECO:0007669"/>
    <property type="project" value="InterPro"/>
</dbReference>
<reference evidence="11" key="1">
    <citation type="submission" date="2016-11" db="EMBL/GenBank/DDBJ databases">
        <authorList>
            <person name="Varghese N."/>
            <person name="Submissions S."/>
        </authorList>
    </citation>
    <scope>NUCLEOTIDE SEQUENCE [LARGE SCALE GENOMIC DNA]</scope>
    <source>
        <strain evidence="11">CECT 8089</strain>
    </source>
</reference>
<keyword evidence="7" id="KW-0235">DNA replication</keyword>
<dbReference type="AlphaFoldDB" id="A0A1M7KAA9"/>
<name>A0A1M7KAA9_9GAMM</name>
<feature type="domain" description="Nuclease SbcCD subunit D C-terminal" evidence="9">
    <location>
        <begin position="294"/>
        <end position="392"/>
    </location>
</feature>
<evidence type="ECO:0000259" key="8">
    <source>
        <dbReference type="Pfam" id="PF00149"/>
    </source>
</evidence>
<sequence length="418" mass="45676">MVSGFFTHGISLRMRLLHTSDWHLGQHFMGKTRQAEHQAFCAWLIEQVRAHEVQTVLVAGDIFDTGSPPSYAREQYNHFVVALRETGCQLVVLGGNHDSVAMLGESRTLLAQLGTRVIPGVGAHLDEQLLVLDGADGRPAALLCAIPFIRPRDVLRSEAGQSAADKQLSLQQAIHAHYQALYELALAHREELGAALPIIATGHLTTVGASASESVREIYVGALEAFPTSSFPAVDYIALGHIHRPQKVAGLEHIRYSGSPIPLSFDEARQQKEVLLVDVGEGGLREVRALPVPRFQALQSVRGSLKTLPAALAEVAREGSAERPVWLEVQVEMDDYLSDLQVRIAALCEGLPVEVLRIRRARGSAVASLQGEQGMLDELTPEQVFEQRLASETLEPEQTQRLQGLYGKVLAELRDDSA</sequence>
<keyword evidence="6 7" id="KW-0269">Exonuclease</keyword>
<dbReference type="GO" id="GO:0004519">
    <property type="term" value="F:endonuclease activity"/>
    <property type="evidence" value="ECO:0007669"/>
    <property type="project" value="UniProtKB-KW"/>
</dbReference>
<dbReference type="InterPro" id="IPR004843">
    <property type="entry name" value="Calcineurin-like_PHP"/>
</dbReference>
<dbReference type="PANTHER" id="PTHR30337:SF0">
    <property type="entry name" value="NUCLEASE SBCCD SUBUNIT D"/>
    <property type="match status" value="1"/>
</dbReference>
<evidence type="ECO:0000256" key="3">
    <source>
        <dbReference type="ARBA" id="ARBA00013365"/>
    </source>
</evidence>
<evidence type="ECO:0000256" key="5">
    <source>
        <dbReference type="ARBA" id="ARBA00022801"/>
    </source>
</evidence>
<dbReference type="NCBIfam" id="NF008206">
    <property type="entry name" value="PRK10966.1"/>
    <property type="match status" value="1"/>
</dbReference>
<keyword evidence="7" id="KW-0255">Endonuclease</keyword>
<feature type="domain" description="Calcineurin-like phosphoesterase" evidence="8">
    <location>
        <begin position="14"/>
        <end position="245"/>
    </location>
</feature>
<keyword evidence="11" id="KW-1185">Reference proteome</keyword>
<comment type="function">
    <text evidence="7">SbcCD cleaves DNA hairpin structures. These structures can inhibit DNA replication and are intermediates in certain DNA recombination reactions. The complex acts as a 3'-&gt;5' double strand exonuclease that can open hairpins. It also has a 5' single-strand endonuclease activity.</text>
</comment>
<gene>
    <name evidence="7" type="primary">sbcD</name>
    <name evidence="10" type="ORF">SAMN05216288_4003</name>
</gene>
<evidence type="ECO:0000313" key="10">
    <source>
        <dbReference type="EMBL" id="SHM62210.1"/>
    </source>
</evidence>
<dbReference type="InterPro" id="IPR050535">
    <property type="entry name" value="DNA_Repair-Maintenance_Comp"/>
</dbReference>
<evidence type="ECO:0000256" key="4">
    <source>
        <dbReference type="ARBA" id="ARBA00022722"/>
    </source>
</evidence>
<evidence type="ECO:0000256" key="2">
    <source>
        <dbReference type="ARBA" id="ARBA00011322"/>
    </source>
</evidence>
<protein>
    <recommendedName>
        <fullName evidence="3 7">Nuclease SbcCD subunit D</fullName>
    </recommendedName>
</protein>
<dbReference type="PANTHER" id="PTHR30337">
    <property type="entry name" value="COMPONENT OF ATP-DEPENDENT DSDNA EXONUCLEASE"/>
    <property type="match status" value="1"/>
</dbReference>
<evidence type="ECO:0000313" key="11">
    <source>
        <dbReference type="Proteomes" id="UP000184305"/>
    </source>
</evidence>
<evidence type="ECO:0000256" key="7">
    <source>
        <dbReference type="RuleBase" id="RU363069"/>
    </source>
</evidence>
<dbReference type="InterPro" id="IPR029052">
    <property type="entry name" value="Metallo-depent_PP-like"/>
</dbReference>
<dbReference type="NCBIfam" id="TIGR00619">
    <property type="entry name" value="sbcd"/>
    <property type="match status" value="1"/>
</dbReference>
<keyword evidence="4 7" id="KW-0540">Nuclease</keyword>
<comment type="subunit">
    <text evidence="2 7">Heterodimer of SbcC and SbcD.</text>
</comment>
<dbReference type="EMBL" id="FRBQ01000006">
    <property type="protein sequence ID" value="SHM62210.1"/>
    <property type="molecule type" value="Genomic_DNA"/>
</dbReference>
<dbReference type="GO" id="GO:0006310">
    <property type="term" value="P:DNA recombination"/>
    <property type="evidence" value="ECO:0007669"/>
    <property type="project" value="UniProtKB-KW"/>
</dbReference>
<evidence type="ECO:0000256" key="6">
    <source>
        <dbReference type="ARBA" id="ARBA00022839"/>
    </source>
</evidence>
<dbReference type="CDD" id="cd00840">
    <property type="entry name" value="MPP_Mre11_N"/>
    <property type="match status" value="1"/>
</dbReference>
<dbReference type="InterPro" id="IPR026843">
    <property type="entry name" value="SbcD_C"/>
</dbReference>
<dbReference type="Gene3D" id="3.30.160.720">
    <property type="match status" value="1"/>
</dbReference>
<accession>A0A1M7KAA9</accession>
<dbReference type="Pfam" id="PF00149">
    <property type="entry name" value="Metallophos"/>
    <property type="match status" value="1"/>
</dbReference>
<keyword evidence="5 7" id="KW-0378">Hydrolase</keyword>
<evidence type="ECO:0000256" key="1">
    <source>
        <dbReference type="ARBA" id="ARBA00010555"/>
    </source>
</evidence>
<dbReference type="Pfam" id="PF12320">
    <property type="entry name" value="SbcD_C"/>
    <property type="match status" value="1"/>
</dbReference>
<dbReference type="SUPFAM" id="SSF56300">
    <property type="entry name" value="Metallo-dependent phosphatases"/>
    <property type="match status" value="1"/>
</dbReference>
<dbReference type="STRING" id="1220495.SAMN05216288_4003"/>
<comment type="similarity">
    <text evidence="1 7">Belongs to the SbcD family.</text>
</comment>
<keyword evidence="7" id="KW-0233">DNA recombination</keyword>
<evidence type="ECO:0000259" key="9">
    <source>
        <dbReference type="Pfam" id="PF12320"/>
    </source>
</evidence>